<dbReference type="AlphaFoldDB" id="A0A8T0YC05"/>
<evidence type="ECO:0000256" key="1">
    <source>
        <dbReference type="SAM" id="MobiDB-lite"/>
    </source>
</evidence>
<sequence>MCLHSGGYLQLCQQQEGSRHAGNARVLPPEEDTWEPRANLLHDVPDVVEAYESKVAATNITADQYAVSTNANEDGCLSDHVNVIENDDLSDHENENENETETDDLSDHVYVIETDSLGDHVMSVGASRLDSSRTRSSPRPAAFAAPDSIVDDVPVVDVPSCGRVIVRMEQPSRDTESCLVEAALYYTGLTGGDESEVSEVVAAGVGGR</sequence>
<accession>A0A8T0YC05</accession>
<comment type="caution">
    <text evidence="2">The sequence shown here is derived from an EMBL/GenBank/DDBJ whole genome shotgun (WGS) entry which is preliminary data.</text>
</comment>
<dbReference type="Proteomes" id="UP000774804">
    <property type="component" value="Unassembled WGS sequence"/>
</dbReference>
<protein>
    <submittedName>
        <fullName evidence="2">Uncharacterized protein</fullName>
    </submittedName>
</protein>
<dbReference type="Gene3D" id="2.40.50.40">
    <property type="match status" value="1"/>
</dbReference>
<evidence type="ECO:0000313" key="2">
    <source>
        <dbReference type="EMBL" id="KAG2837179.1"/>
    </source>
</evidence>
<reference evidence="2" key="1">
    <citation type="submission" date="2018-10" db="EMBL/GenBank/DDBJ databases">
        <title>Effector identification in a new, highly contiguous assembly of the strawberry crown rot pathogen Phytophthora cactorum.</title>
        <authorList>
            <person name="Armitage A.D."/>
            <person name="Nellist C.F."/>
            <person name="Bates H."/>
            <person name="Vickerstaff R.J."/>
            <person name="Harrison R.J."/>
        </authorList>
    </citation>
    <scope>NUCLEOTIDE SEQUENCE</scope>
    <source>
        <strain evidence="2">15-7</strain>
        <strain evidence="3">4032</strain>
    </source>
</reference>
<dbReference type="EMBL" id="RCMI01001108">
    <property type="protein sequence ID" value="KAG2890632.1"/>
    <property type="molecule type" value="Genomic_DNA"/>
</dbReference>
<gene>
    <name evidence="2" type="ORF">PC113_g19890</name>
    <name evidence="3" type="ORF">PC115_g19442</name>
</gene>
<evidence type="ECO:0000313" key="3">
    <source>
        <dbReference type="EMBL" id="KAG2890632.1"/>
    </source>
</evidence>
<feature type="region of interest" description="Disordered" evidence="1">
    <location>
        <begin position="87"/>
        <end position="106"/>
    </location>
</feature>
<name>A0A8T0YC05_9STRA</name>
<dbReference type="CDD" id="cd00024">
    <property type="entry name" value="CD_CSD"/>
    <property type="match status" value="1"/>
</dbReference>
<dbReference type="VEuPathDB" id="FungiDB:PC110_g22725"/>
<organism evidence="2 4">
    <name type="scientific">Phytophthora cactorum</name>
    <dbReference type="NCBI Taxonomy" id="29920"/>
    <lineage>
        <taxon>Eukaryota</taxon>
        <taxon>Sar</taxon>
        <taxon>Stramenopiles</taxon>
        <taxon>Oomycota</taxon>
        <taxon>Peronosporomycetes</taxon>
        <taxon>Peronosporales</taxon>
        <taxon>Peronosporaceae</taxon>
        <taxon>Phytophthora</taxon>
    </lineage>
</organism>
<dbReference type="EMBL" id="RCMG01001072">
    <property type="protein sequence ID" value="KAG2837179.1"/>
    <property type="molecule type" value="Genomic_DNA"/>
</dbReference>
<dbReference type="Proteomes" id="UP000735874">
    <property type="component" value="Unassembled WGS sequence"/>
</dbReference>
<proteinExistence type="predicted"/>
<evidence type="ECO:0000313" key="4">
    <source>
        <dbReference type="Proteomes" id="UP000735874"/>
    </source>
</evidence>